<keyword evidence="7" id="KW-0969">Cilium</keyword>
<name>A0A4R6DUK2_9RHOO</name>
<keyword evidence="5" id="KW-0143">Chaperone</keyword>
<accession>A0A4R6DUK2</accession>
<comment type="subcellular location">
    <subcellularLocation>
        <location evidence="1 6">Cytoplasm</location>
        <location evidence="1 6">Cytosol</location>
    </subcellularLocation>
</comment>
<proteinExistence type="inferred from homology"/>
<evidence type="ECO:0000256" key="3">
    <source>
        <dbReference type="ARBA" id="ARBA00022490"/>
    </source>
</evidence>
<dbReference type="AlphaFoldDB" id="A0A4R6DUK2"/>
<comment type="caution">
    <text evidence="7">The sequence shown here is derived from an EMBL/GenBank/DDBJ whole genome shotgun (WGS) entry which is preliminary data.</text>
</comment>
<dbReference type="InterPro" id="IPR003713">
    <property type="entry name" value="FliS"/>
</dbReference>
<dbReference type="Proteomes" id="UP000295129">
    <property type="component" value="Unassembled WGS sequence"/>
</dbReference>
<evidence type="ECO:0000256" key="5">
    <source>
        <dbReference type="ARBA" id="ARBA00023186"/>
    </source>
</evidence>
<keyword evidence="7" id="KW-0282">Flagellum</keyword>
<comment type="similarity">
    <text evidence="2 6">Belongs to the FliS family.</text>
</comment>
<dbReference type="Pfam" id="PF02561">
    <property type="entry name" value="FliS"/>
    <property type="match status" value="1"/>
</dbReference>
<dbReference type="PANTHER" id="PTHR34773">
    <property type="entry name" value="FLAGELLAR SECRETION CHAPERONE FLIS"/>
    <property type="match status" value="1"/>
</dbReference>
<dbReference type="InterPro" id="IPR036584">
    <property type="entry name" value="FliS_sf"/>
</dbReference>
<keyword evidence="3 6" id="KW-0963">Cytoplasm</keyword>
<evidence type="ECO:0000256" key="6">
    <source>
        <dbReference type="PIRNR" id="PIRNR039090"/>
    </source>
</evidence>
<dbReference type="OrthoDB" id="9792010at2"/>
<dbReference type="PIRSF" id="PIRSF039090">
    <property type="entry name" value="Flis"/>
    <property type="match status" value="1"/>
</dbReference>
<dbReference type="PANTHER" id="PTHR34773:SF1">
    <property type="entry name" value="FLAGELLAR SECRETION CHAPERONE FLIS"/>
    <property type="match status" value="1"/>
</dbReference>
<dbReference type="EMBL" id="SNVV01000015">
    <property type="protein sequence ID" value="TDN48384.1"/>
    <property type="molecule type" value="Genomic_DNA"/>
</dbReference>
<dbReference type="RefSeq" id="WP_133593498.1">
    <property type="nucleotide sequence ID" value="NZ_SNVV01000015.1"/>
</dbReference>
<dbReference type="GO" id="GO:0005829">
    <property type="term" value="C:cytosol"/>
    <property type="evidence" value="ECO:0007669"/>
    <property type="project" value="UniProtKB-SubCell"/>
</dbReference>
<dbReference type="Gene3D" id="1.20.120.340">
    <property type="entry name" value="Flagellar protein FliS"/>
    <property type="match status" value="1"/>
</dbReference>
<dbReference type="CDD" id="cd16098">
    <property type="entry name" value="FliS"/>
    <property type="match status" value="1"/>
</dbReference>
<organism evidence="7 8">
    <name type="scientific">Azoarcus indigens</name>
    <dbReference type="NCBI Taxonomy" id="29545"/>
    <lineage>
        <taxon>Bacteria</taxon>
        <taxon>Pseudomonadati</taxon>
        <taxon>Pseudomonadota</taxon>
        <taxon>Betaproteobacteria</taxon>
        <taxon>Rhodocyclales</taxon>
        <taxon>Zoogloeaceae</taxon>
        <taxon>Azoarcus</taxon>
    </lineage>
</organism>
<evidence type="ECO:0000256" key="4">
    <source>
        <dbReference type="ARBA" id="ARBA00022795"/>
    </source>
</evidence>
<keyword evidence="4 6" id="KW-1005">Bacterial flagellum biogenesis</keyword>
<evidence type="ECO:0000313" key="8">
    <source>
        <dbReference type="Proteomes" id="UP000295129"/>
    </source>
</evidence>
<gene>
    <name evidence="7" type="ORF">C7389_11550</name>
</gene>
<evidence type="ECO:0000256" key="1">
    <source>
        <dbReference type="ARBA" id="ARBA00004514"/>
    </source>
</evidence>
<dbReference type="GO" id="GO:0044780">
    <property type="term" value="P:bacterial-type flagellum assembly"/>
    <property type="evidence" value="ECO:0007669"/>
    <property type="project" value="InterPro"/>
</dbReference>
<evidence type="ECO:0000313" key="7">
    <source>
        <dbReference type="EMBL" id="TDN48384.1"/>
    </source>
</evidence>
<dbReference type="GO" id="GO:0071973">
    <property type="term" value="P:bacterial-type flagellum-dependent cell motility"/>
    <property type="evidence" value="ECO:0007669"/>
    <property type="project" value="TreeGrafter"/>
</dbReference>
<keyword evidence="7" id="KW-0966">Cell projection</keyword>
<keyword evidence="8" id="KW-1185">Reference proteome</keyword>
<protein>
    <recommendedName>
        <fullName evidence="6">Flagellar secretion chaperone FliS</fullName>
    </recommendedName>
</protein>
<dbReference type="SUPFAM" id="SSF101116">
    <property type="entry name" value="Flagellar export chaperone FliS"/>
    <property type="match status" value="1"/>
</dbReference>
<dbReference type="NCBIfam" id="TIGR00208">
    <property type="entry name" value="fliS"/>
    <property type="match status" value="1"/>
</dbReference>
<evidence type="ECO:0000256" key="2">
    <source>
        <dbReference type="ARBA" id="ARBA00008787"/>
    </source>
</evidence>
<reference evidence="7 8" key="1">
    <citation type="submission" date="2019-03" db="EMBL/GenBank/DDBJ databases">
        <title>Genomic Encyclopedia of Type Strains, Phase IV (KMG-IV): sequencing the most valuable type-strain genomes for metagenomic binning, comparative biology and taxonomic classification.</title>
        <authorList>
            <person name="Goeker M."/>
        </authorList>
    </citation>
    <scope>NUCLEOTIDE SEQUENCE [LARGE SCALE GENOMIC DNA]</scope>
    <source>
        <strain evidence="7 8">DSM 12121</strain>
    </source>
</reference>
<sequence>MFGSSANRASAYARVGVETGVTAANPHKLVLMLFDGALASISVAGAAMERKDIPAKGQAVSRAIEIIANGLSASLDKEAGGELAFRLEALYEYMTDRLLHANLRNDPAALEEVAGLLRQLREAWEGIGEQVGAQPA</sequence>